<dbReference type="InterPro" id="IPR016064">
    <property type="entry name" value="NAD/diacylglycerol_kinase_sf"/>
</dbReference>
<feature type="domain" description="DAGKc" evidence="1">
    <location>
        <begin position="2"/>
        <end position="130"/>
    </location>
</feature>
<name>A0A2W4Z4K5_9SPHN</name>
<evidence type="ECO:0000313" key="2">
    <source>
        <dbReference type="EMBL" id="PZO74659.1"/>
    </source>
</evidence>
<gene>
    <name evidence="2" type="ORF">DI632_13185</name>
</gene>
<dbReference type="PROSITE" id="PS50146">
    <property type="entry name" value="DAGK"/>
    <property type="match status" value="1"/>
</dbReference>
<dbReference type="Gene3D" id="3.40.50.10330">
    <property type="entry name" value="Probable inorganic polyphosphate/atp-NAD kinase, domain 1"/>
    <property type="match status" value="1"/>
</dbReference>
<sequence>MNPIRTAALIVNARSRSGQAQFAEACSALRDAPFKVDAHAVEDPAELVPTLQRALSAAPDLVILGGGDGTISSLVDHLLGHDVILGVLPFGTANSFCRTLDIPLDIAGAVEVLKTGRPRRIDLGMIDGDYFANCAAIGLSPQIAKTVPHGVKKLFGRVGYLAWASLQFAKFHPFELIVGQGATAKRMQATEVRISNGRFHGGTELVEEARLDSGEIIVQVVCGKGKRSLIRNWAAAFFRLDSRRVDTVTFHGQSLRIETNPPLPISIDGEVLAKTPVMAKIAAGIIEVMAPVEG</sequence>
<dbReference type="Pfam" id="PF19279">
    <property type="entry name" value="YegS_C"/>
    <property type="match status" value="1"/>
</dbReference>
<dbReference type="InterPro" id="IPR004363">
    <property type="entry name" value="Methylgl_synth"/>
</dbReference>
<dbReference type="SMART" id="SM00046">
    <property type="entry name" value="DAGKc"/>
    <property type="match status" value="1"/>
</dbReference>
<dbReference type="PANTHER" id="PTHR30492">
    <property type="entry name" value="METHYLGLYOXAL SYNTHASE"/>
    <property type="match status" value="1"/>
</dbReference>
<dbReference type="GO" id="GO:0005829">
    <property type="term" value="C:cytosol"/>
    <property type="evidence" value="ECO:0007669"/>
    <property type="project" value="TreeGrafter"/>
</dbReference>
<dbReference type="AlphaFoldDB" id="A0A2W4Z4K5"/>
<organism evidence="2 3">
    <name type="scientific">Sphingomonas hengshuiensis</name>
    <dbReference type="NCBI Taxonomy" id="1609977"/>
    <lineage>
        <taxon>Bacteria</taxon>
        <taxon>Pseudomonadati</taxon>
        <taxon>Pseudomonadota</taxon>
        <taxon>Alphaproteobacteria</taxon>
        <taxon>Sphingomonadales</taxon>
        <taxon>Sphingomonadaceae</taxon>
        <taxon>Sphingomonas</taxon>
    </lineage>
</organism>
<proteinExistence type="predicted"/>
<dbReference type="GO" id="GO:0019242">
    <property type="term" value="P:methylglyoxal biosynthetic process"/>
    <property type="evidence" value="ECO:0007669"/>
    <property type="project" value="InterPro"/>
</dbReference>
<dbReference type="InterPro" id="IPR001206">
    <property type="entry name" value="Diacylglycerol_kinase_cat_dom"/>
</dbReference>
<dbReference type="GO" id="GO:0008929">
    <property type="term" value="F:methylglyoxal synthase activity"/>
    <property type="evidence" value="ECO:0007669"/>
    <property type="project" value="InterPro"/>
</dbReference>
<accession>A0A2W4Z4K5</accession>
<reference evidence="2 3" key="1">
    <citation type="submission" date="2017-08" db="EMBL/GenBank/DDBJ databases">
        <title>Infants hospitalized years apart are colonized by the same room-sourced microbial strains.</title>
        <authorList>
            <person name="Brooks B."/>
            <person name="Olm M.R."/>
            <person name="Firek B.A."/>
            <person name="Baker R."/>
            <person name="Thomas B.C."/>
            <person name="Morowitz M.J."/>
            <person name="Banfield J.F."/>
        </authorList>
    </citation>
    <scope>NUCLEOTIDE SEQUENCE [LARGE SCALE GENOMIC DNA]</scope>
    <source>
        <strain evidence="2">S2_018_000_R3_110</strain>
    </source>
</reference>
<dbReference type="SUPFAM" id="SSF111331">
    <property type="entry name" value="NAD kinase/diacylglycerol kinase-like"/>
    <property type="match status" value="1"/>
</dbReference>
<dbReference type="Proteomes" id="UP000248614">
    <property type="component" value="Unassembled WGS sequence"/>
</dbReference>
<protein>
    <submittedName>
        <fullName evidence="2">Diacylglycerol kinase</fullName>
    </submittedName>
</protein>
<keyword evidence="2" id="KW-0808">Transferase</keyword>
<keyword evidence="2" id="KW-0418">Kinase</keyword>
<dbReference type="InterPro" id="IPR045540">
    <property type="entry name" value="YegS/DAGK_C"/>
</dbReference>
<dbReference type="GO" id="GO:0016301">
    <property type="term" value="F:kinase activity"/>
    <property type="evidence" value="ECO:0007669"/>
    <property type="project" value="UniProtKB-KW"/>
</dbReference>
<dbReference type="EMBL" id="QFNF01000040">
    <property type="protein sequence ID" value="PZO74659.1"/>
    <property type="molecule type" value="Genomic_DNA"/>
</dbReference>
<dbReference type="PANTHER" id="PTHR30492:SF0">
    <property type="entry name" value="METHYLGLYOXAL SYNTHASE"/>
    <property type="match status" value="1"/>
</dbReference>
<evidence type="ECO:0000313" key="3">
    <source>
        <dbReference type="Proteomes" id="UP000248614"/>
    </source>
</evidence>
<comment type="caution">
    <text evidence="2">The sequence shown here is derived from an EMBL/GenBank/DDBJ whole genome shotgun (WGS) entry which is preliminary data.</text>
</comment>
<dbReference type="Pfam" id="PF00781">
    <property type="entry name" value="DAGK_cat"/>
    <property type="match status" value="1"/>
</dbReference>
<evidence type="ECO:0000259" key="1">
    <source>
        <dbReference type="PROSITE" id="PS50146"/>
    </source>
</evidence>
<dbReference type="InterPro" id="IPR017438">
    <property type="entry name" value="ATP-NAD_kinase_N"/>
</dbReference>
<dbReference type="Gene3D" id="2.60.200.40">
    <property type="match status" value="1"/>
</dbReference>